<gene>
    <name evidence="1" type="ORF">DP107_10735</name>
</gene>
<dbReference type="InParanoid" id="A0A554N8C0"/>
<organism evidence="1 2">
    <name type="scientific">Haloglomus irregulare</name>
    <dbReference type="NCBI Taxonomy" id="2234134"/>
    <lineage>
        <taxon>Archaea</taxon>
        <taxon>Methanobacteriati</taxon>
        <taxon>Methanobacteriota</taxon>
        <taxon>Stenosarchaea group</taxon>
        <taxon>Halobacteria</taxon>
        <taxon>Halobacteriales</taxon>
        <taxon>Natronomonadaceae</taxon>
        <taxon>Haloglomus</taxon>
    </lineage>
</organism>
<reference evidence="1 2" key="1">
    <citation type="submission" date="2018-06" db="EMBL/GenBank/DDBJ databases">
        <title>Natronomonas sp. F16-60 a new haloarchaeon isolated from a solar saltern of Isla Cristina, Huelva, Spain.</title>
        <authorList>
            <person name="Duran-Viseras A."/>
            <person name="Sanchez-Porro C."/>
            <person name="Ventosa A."/>
        </authorList>
    </citation>
    <scope>NUCLEOTIDE SEQUENCE [LARGE SCALE GENOMIC DNA]</scope>
    <source>
        <strain evidence="1 2">F16-60</strain>
    </source>
</reference>
<dbReference type="EMBL" id="QMDX01000006">
    <property type="protein sequence ID" value="TSD13643.1"/>
    <property type="molecule type" value="Genomic_DNA"/>
</dbReference>
<proteinExistence type="predicted"/>
<sequence>MFDPTARVQPGLDRCAPVLQPALRPLPVRRDVDRGLEFALAVRQSGPDQRRQRLVPGLDVPELLPRDRGVLAAPDVAPVDPEEPLRRLVGLHDGPVGVDHDRRLP</sequence>
<dbReference type="AlphaFoldDB" id="A0A554N8C0"/>
<dbReference type="Proteomes" id="UP000319894">
    <property type="component" value="Unassembled WGS sequence"/>
</dbReference>
<dbReference type="RefSeq" id="WP_144262165.1">
    <property type="nucleotide sequence ID" value="NZ_QMDX01000006.1"/>
</dbReference>
<comment type="caution">
    <text evidence="1">The sequence shown here is derived from an EMBL/GenBank/DDBJ whole genome shotgun (WGS) entry which is preliminary data.</text>
</comment>
<protein>
    <submittedName>
        <fullName evidence="1">Uncharacterized protein</fullName>
    </submittedName>
</protein>
<name>A0A554N8C0_9EURY</name>
<evidence type="ECO:0000313" key="1">
    <source>
        <dbReference type="EMBL" id="TSD13643.1"/>
    </source>
</evidence>
<accession>A0A554N8C0</accession>
<keyword evidence="2" id="KW-1185">Reference proteome</keyword>
<evidence type="ECO:0000313" key="2">
    <source>
        <dbReference type="Proteomes" id="UP000319894"/>
    </source>
</evidence>